<organism evidence="2 3">
    <name type="scientific">Methylobacterium planeticum</name>
    <dbReference type="NCBI Taxonomy" id="2615211"/>
    <lineage>
        <taxon>Bacteria</taxon>
        <taxon>Pseudomonadati</taxon>
        <taxon>Pseudomonadota</taxon>
        <taxon>Alphaproteobacteria</taxon>
        <taxon>Hyphomicrobiales</taxon>
        <taxon>Methylobacteriaceae</taxon>
        <taxon>Methylobacterium</taxon>
    </lineage>
</organism>
<keyword evidence="3" id="KW-1185">Reference proteome</keyword>
<dbReference type="RefSeq" id="WP_150965584.1">
    <property type="nucleotide sequence ID" value="NZ_VZZJ01000022.1"/>
</dbReference>
<reference evidence="2 3" key="1">
    <citation type="submission" date="2019-09" db="EMBL/GenBank/DDBJ databases">
        <title>YIM 132548 draft genome.</title>
        <authorList>
            <person name="Jiang L."/>
        </authorList>
    </citation>
    <scope>NUCLEOTIDE SEQUENCE [LARGE SCALE GENOMIC DNA]</scope>
    <source>
        <strain evidence="2 3">YIM 132548</strain>
    </source>
</reference>
<comment type="caution">
    <text evidence="2">The sequence shown here is derived from an EMBL/GenBank/DDBJ whole genome shotgun (WGS) entry which is preliminary data.</text>
</comment>
<dbReference type="Proteomes" id="UP000441523">
    <property type="component" value="Unassembled WGS sequence"/>
</dbReference>
<sequence length="122" mass="12119">MTLRTTILAAAALLAVTGTARAADSIKPVAGGSVSLGSLAGVAYYTAEPKGYRVVVTLAPRAAAPAVRFEAVLASGQSVTLSAPRGLGAEAEAVEISREGDTVTVSQPRAGNAAIREAAALN</sequence>
<evidence type="ECO:0000313" key="3">
    <source>
        <dbReference type="Proteomes" id="UP000441523"/>
    </source>
</evidence>
<feature type="signal peptide" evidence="1">
    <location>
        <begin position="1"/>
        <end position="22"/>
    </location>
</feature>
<accession>A0A6N6MP63</accession>
<proteinExistence type="predicted"/>
<dbReference type="AlphaFoldDB" id="A0A6N6MP63"/>
<evidence type="ECO:0000256" key="1">
    <source>
        <dbReference type="SAM" id="SignalP"/>
    </source>
</evidence>
<keyword evidence="1" id="KW-0732">Signal</keyword>
<dbReference type="EMBL" id="VZZJ01000022">
    <property type="protein sequence ID" value="KAB1070946.1"/>
    <property type="molecule type" value="Genomic_DNA"/>
</dbReference>
<protein>
    <submittedName>
        <fullName evidence="2">Uncharacterized protein</fullName>
    </submittedName>
</protein>
<feature type="chain" id="PRO_5026872198" evidence="1">
    <location>
        <begin position="23"/>
        <end position="122"/>
    </location>
</feature>
<gene>
    <name evidence="2" type="ORF">F6X51_20740</name>
</gene>
<name>A0A6N6MP63_9HYPH</name>
<evidence type="ECO:0000313" key="2">
    <source>
        <dbReference type="EMBL" id="KAB1070946.1"/>
    </source>
</evidence>